<organism evidence="4 5">
    <name type="scientific">Phytophthora aleatoria</name>
    <dbReference type="NCBI Taxonomy" id="2496075"/>
    <lineage>
        <taxon>Eukaryota</taxon>
        <taxon>Sar</taxon>
        <taxon>Stramenopiles</taxon>
        <taxon>Oomycota</taxon>
        <taxon>Peronosporomycetes</taxon>
        <taxon>Peronosporales</taxon>
        <taxon>Peronosporaceae</taxon>
        <taxon>Phytophthora</taxon>
    </lineage>
</organism>
<feature type="domain" description="SWIM-type" evidence="3">
    <location>
        <begin position="106"/>
        <end position="151"/>
    </location>
</feature>
<keyword evidence="1" id="KW-0862">Zinc</keyword>
<gene>
    <name evidence="4" type="ORF">JG688_00002538</name>
</gene>
<feature type="non-terminal residue" evidence="4">
    <location>
        <position position="193"/>
    </location>
</feature>
<protein>
    <recommendedName>
        <fullName evidence="3">SWIM-type domain-containing protein</fullName>
    </recommendedName>
</protein>
<evidence type="ECO:0000259" key="3">
    <source>
        <dbReference type="PROSITE" id="PS50966"/>
    </source>
</evidence>
<accession>A0A8J5MHR9</accession>
<feature type="region of interest" description="Disordered" evidence="2">
    <location>
        <begin position="173"/>
        <end position="193"/>
    </location>
</feature>
<dbReference type="InterPro" id="IPR007527">
    <property type="entry name" value="Znf_SWIM"/>
</dbReference>
<dbReference type="AlphaFoldDB" id="A0A8J5MHR9"/>
<keyword evidence="1" id="KW-0863">Zinc-finger</keyword>
<dbReference type="GO" id="GO:0008270">
    <property type="term" value="F:zinc ion binding"/>
    <property type="evidence" value="ECO:0007669"/>
    <property type="project" value="UniProtKB-KW"/>
</dbReference>
<sequence length="193" mass="21321">IWYATCGAAGIVSSQNALASHNGVIKICGVTSKAADCQNRGLSLGEQAAWILLRRTAKKGPKRRRYPKRKCGDLGSVDNTLESINDECLSLHEVKLLDSSRGVTPFKLRIEPKASRDKITQTRTRCRCDCTWVWITGWLCFHVLGVISMRNQLDVTEAWAALSVRKLSGDQRKVPGALERDNTSSLKVTKAGH</sequence>
<reference evidence="4" key="1">
    <citation type="submission" date="2021-01" db="EMBL/GenBank/DDBJ databases">
        <title>Phytophthora aleatoria, a newly-described species from Pinus radiata is distinct from Phytophthora cactorum isolates based on comparative genomics.</title>
        <authorList>
            <person name="Mcdougal R."/>
            <person name="Panda P."/>
            <person name="Williams N."/>
            <person name="Studholme D.J."/>
        </authorList>
    </citation>
    <scope>NUCLEOTIDE SEQUENCE</scope>
    <source>
        <strain evidence="4">NZFS 4037</strain>
    </source>
</reference>
<name>A0A8J5MHR9_9STRA</name>
<feature type="compositionally biased region" description="Basic and acidic residues" evidence="2">
    <location>
        <begin position="173"/>
        <end position="182"/>
    </location>
</feature>
<keyword evidence="5" id="KW-1185">Reference proteome</keyword>
<evidence type="ECO:0000256" key="2">
    <source>
        <dbReference type="SAM" id="MobiDB-lite"/>
    </source>
</evidence>
<proteinExistence type="predicted"/>
<comment type="caution">
    <text evidence="4">The sequence shown here is derived from an EMBL/GenBank/DDBJ whole genome shotgun (WGS) entry which is preliminary data.</text>
</comment>
<dbReference type="Proteomes" id="UP000709295">
    <property type="component" value="Unassembled WGS sequence"/>
</dbReference>
<evidence type="ECO:0000313" key="4">
    <source>
        <dbReference type="EMBL" id="KAG6975289.1"/>
    </source>
</evidence>
<dbReference type="PROSITE" id="PS50966">
    <property type="entry name" value="ZF_SWIM"/>
    <property type="match status" value="1"/>
</dbReference>
<dbReference type="EMBL" id="JAENGY010000069">
    <property type="protein sequence ID" value="KAG6975289.1"/>
    <property type="molecule type" value="Genomic_DNA"/>
</dbReference>
<evidence type="ECO:0000313" key="5">
    <source>
        <dbReference type="Proteomes" id="UP000709295"/>
    </source>
</evidence>
<evidence type="ECO:0000256" key="1">
    <source>
        <dbReference type="PROSITE-ProRule" id="PRU00325"/>
    </source>
</evidence>
<keyword evidence="1" id="KW-0479">Metal-binding</keyword>